<evidence type="ECO:0000313" key="2">
    <source>
        <dbReference type="EMBL" id="SFJ57120.1"/>
    </source>
</evidence>
<name>A0A1I3SFJ8_9PLAN</name>
<gene>
    <name evidence="2" type="ORF">SAMN05421753_1244</name>
</gene>
<dbReference type="InterPro" id="IPR025059">
    <property type="entry name" value="DUF3997"/>
</dbReference>
<proteinExistence type="predicted"/>
<dbReference type="EMBL" id="FOQD01000024">
    <property type="protein sequence ID" value="SFJ57120.1"/>
    <property type="molecule type" value="Genomic_DNA"/>
</dbReference>
<evidence type="ECO:0008006" key="4">
    <source>
        <dbReference type="Google" id="ProtNLM"/>
    </source>
</evidence>
<keyword evidence="1" id="KW-0812">Transmembrane</keyword>
<keyword evidence="3" id="KW-1185">Reference proteome</keyword>
<organism evidence="2 3">
    <name type="scientific">Planctomicrobium piriforme</name>
    <dbReference type="NCBI Taxonomy" id="1576369"/>
    <lineage>
        <taxon>Bacteria</taxon>
        <taxon>Pseudomonadati</taxon>
        <taxon>Planctomycetota</taxon>
        <taxon>Planctomycetia</taxon>
        <taxon>Planctomycetales</taxon>
        <taxon>Planctomycetaceae</taxon>
        <taxon>Planctomicrobium</taxon>
    </lineage>
</organism>
<dbReference type="Pfam" id="PF13162">
    <property type="entry name" value="DUF3997"/>
    <property type="match status" value="1"/>
</dbReference>
<accession>A0A1I3SFJ8</accession>
<evidence type="ECO:0000313" key="3">
    <source>
        <dbReference type="Proteomes" id="UP000199518"/>
    </source>
</evidence>
<dbReference type="RefSeq" id="WP_092056623.1">
    <property type="nucleotide sequence ID" value="NZ_FOQD01000024.1"/>
</dbReference>
<dbReference type="AlphaFoldDB" id="A0A1I3SFJ8"/>
<dbReference type="OrthoDB" id="1262655at2"/>
<protein>
    <recommendedName>
        <fullName evidence="4">DUF3997 domain-containing protein</fullName>
    </recommendedName>
</protein>
<keyword evidence="1" id="KW-0472">Membrane</keyword>
<dbReference type="Proteomes" id="UP000199518">
    <property type="component" value="Unassembled WGS sequence"/>
</dbReference>
<reference evidence="3" key="1">
    <citation type="submission" date="2016-10" db="EMBL/GenBank/DDBJ databases">
        <authorList>
            <person name="Varghese N."/>
            <person name="Submissions S."/>
        </authorList>
    </citation>
    <scope>NUCLEOTIDE SEQUENCE [LARGE SCALE GENOMIC DNA]</scope>
    <source>
        <strain evidence="3">DSM 26348</strain>
    </source>
</reference>
<evidence type="ECO:0000256" key="1">
    <source>
        <dbReference type="SAM" id="Phobius"/>
    </source>
</evidence>
<keyword evidence="1" id="KW-1133">Transmembrane helix</keyword>
<feature type="transmembrane region" description="Helical" evidence="1">
    <location>
        <begin position="34"/>
        <end position="54"/>
    </location>
</feature>
<sequence>MDAGSRLHAHDLLARHGAWHTAITKRINIDMRSIFAALIILVGMSCQSCFLESFGPGPRDFTVPLPKNYFIYCMSADRIFIAPKSWGESTPIIPPKVVEVGFDDRFLIAKQLELTQSDYKTPPTVVAQQYWILDFGRPEVVGPLTAESFTAERQRLGVSPDLELRNVFEYKQ</sequence>